<organism evidence="2 3">
    <name type="scientific">Sulfobacillus thermosulfidooxidans (strain DSM 9293 / VKM B-1269 / AT-1)</name>
    <dbReference type="NCBI Taxonomy" id="929705"/>
    <lineage>
        <taxon>Bacteria</taxon>
        <taxon>Bacillati</taxon>
        <taxon>Bacillota</taxon>
        <taxon>Clostridia</taxon>
        <taxon>Eubacteriales</taxon>
        <taxon>Clostridiales Family XVII. Incertae Sedis</taxon>
        <taxon>Sulfobacillus</taxon>
    </lineage>
</organism>
<feature type="region of interest" description="Disordered" evidence="1">
    <location>
        <begin position="291"/>
        <end position="324"/>
    </location>
</feature>
<dbReference type="Proteomes" id="UP000192660">
    <property type="component" value="Unassembled WGS sequence"/>
</dbReference>
<reference evidence="3" key="1">
    <citation type="submission" date="2017-04" db="EMBL/GenBank/DDBJ databases">
        <authorList>
            <person name="Varghese N."/>
            <person name="Submissions S."/>
        </authorList>
    </citation>
    <scope>NUCLEOTIDE SEQUENCE [LARGE SCALE GENOMIC DNA]</scope>
    <source>
        <strain evidence="3">DSM 9293</strain>
    </source>
</reference>
<evidence type="ECO:0008006" key="4">
    <source>
        <dbReference type="Google" id="ProtNLM"/>
    </source>
</evidence>
<dbReference type="STRING" id="28034.BFX07_00220"/>
<evidence type="ECO:0000313" key="2">
    <source>
        <dbReference type="EMBL" id="SMC03293.1"/>
    </source>
</evidence>
<dbReference type="AlphaFoldDB" id="A0A1W1WC21"/>
<dbReference type="CDD" id="cd00657">
    <property type="entry name" value="Ferritin_like"/>
    <property type="match status" value="1"/>
</dbReference>
<protein>
    <recommendedName>
        <fullName evidence="4">Ferritin-like domain-containing protein</fullName>
    </recommendedName>
</protein>
<name>A0A1W1WC21_SULTA</name>
<feature type="compositionally biased region" description="Basic and acidic residues" evidence="1">
    <location>
        <begin position="291"/>
        <end position="302"/>
    </location>
</feature>
<dbReference type="EMBL" id="FWWY01000001">
    <property type="protein sequence ID" value="SMC03293.1"/>
    <property type="molecule type" value="Genomic_DNA"/>
</dbReference>
<dbReference type="SUPFAM" id="SSF47240">
    <property type="entry name" value="Ferritin-like"/>
    <property type="match status" value="1"/>
</dbReference>
<evidence type="ECO:0000313" key="3">
    <source>
        <dbReference type="Proteomes" id="UP000192660"/>
    </source>
</evidence>
<proteinExistence type="predicted"/>
<dbReference type="InterPro" id="IPR012348">
    <property type="entry name" value="RNR-like"/>
</dbReference>
<dbReference type="Gene3D" id="1.10.620.20">
    <property type="entry name" value="Ribonucleotide Reductase, subunit A"/>
    <property type="match status" value="1"/>
</dbReference>
<evidence type="ECO:0000256" key="1">
    <source>
        <dbReference type="SAM" id="MobiDB-lite"/>
    </source>
</evidence>
<keyword evidence="3" id="KW-1185">Reference proteome</keyword>
<accession>A0A1W1WC21</accession>
<dbReference type="InterPro" id="IPR009078">
    <property type="entry name" value="Ferritin-like_SF"/>
</dbReference>
<dbReference type="GO" id="GO:0016491">
    <property type="term" value="F:oxidoreductase activity"/>
    <property type="evidence" value="ECO:0007669"/>
    <property type="project" value="InterPro"/>
</dbReference>
<gene>
    <name evidence="2" type="ORF">SAMN00768000_1012</name>
</gene>
<sequence length="354" mass="40689">MLRIEHLGDAGNGWLISFSHGVMDTIGYWLFGNLFKKIARRVKGRLQVIKVYPQFEEDLLVRLFHKGVKSQWTVEDVNWEDPIQFNEEQAHALARMLTPVYLGEQSAMIGASVALPQMAGAGETTAQLYLSSFLMDEARHFEVLTRLYQRLQADPLTIRQMPEMLRYHNRLRKGDRLDWVWGILISDIFAKNFYSLYAKTQPEALFGKLSGRILKDESRHQAFAEHYLKGALPTVPFERYKVLLDMKDELLMIMDAMYYRLRDDAETVGMDGRQFLDRLREDIETKARRIGLDDTKGPDSREGRRKIVPGFGKGVASSSSHSPLSFKALKPSKCTTCYLALLCQTPLFRRAQCV</sequence>